<evidence type="ECO:0000313" key="4">
    <source>
        <dbReference type="Proteomes" id="UP000825935"/>
    </source>
</evidence>
<dbReference type="EMBL" id="CM035430">
    <property type="protein sequence ID" value="KAH7298047.1"/>
    <property type="molecule type" value="Genomic_DNA"/>
</dbReference>
<dbReference type="GO" id="GO:0004672">
    <property type="term" value="F:protein kinase activity"/>
    <property type="evidence" value="ECO:0007669"/>
    <property type="project" value="InterPro"/>
</dbReference>
<comment type="caution">
    <text evidence="3">The sequence shown here is derived from an EMBL/GenBank/DDBJ whole genome shotgun (WGS) entry which is preliminary data.</text>
</comment>
<dbReference type="EMBL" id="CM035430">
    <property type="protein sequence ID" value="KAH7298052.1"/>
    <property type="molecule type" value="Genomic_DNA"/>
</dbReference>
<dbReference type="PANTHER" id="PTHR10566">
    <property type="entry name" value="CHAPERONE-ACTIVITY OF BC1 COMPLEX CABC1 -RELATED"/>
    <property type="match status" value="1"/>
</dbReference>
<dbReference type="EMBL" id="CM035430">
    <property type="protein sequence ID" value="KAH7298054.1"/>
    <property type="molecule type" value="Genomic_DNA"/>
</dbReference>
<feature type="domain" description="Protein kinase" evidence="2">
    <location>
        <begin position="384"/>
        <end position="576"/>
    </location>
</feature>
<dbReference type="EMBL" id="CM035430">
    <property type="protein sequence ID" value="KAH7298044.1"/>
    <property type="molecule type" value="Genomic_DNA"/>
</dbReference>
<dbReference type="EMBL" id="CM035430">
    <property type="protein sequence ID" value="KAH7298051.1"/>
    <property type="molecule type" value="Genomic_DNA"/>
</dbReference>
<dbReference type="EMBL" id="CM035430">
    <property type="protein sequence ID" value="KAH7298056.1"/>
    <property type="molecule type" value="Genomic_DNA"/>
</dbReference>
<dbReference type="AlphaFoldDB" id="A0A8T2RNN9"/>
<dbReference type="InterPro" id="IPR004147">
    <property type="entry name" value="ABC1_dom"/>
</dbReference>
<protein>
    <recommendedName>
        <fullName evidence="2">Protein kinase domain-containing protein</fullName>
    </recommendedName>
</protein>
<name>A0A8T2RNN9_CERRI</name>
<dbReference type="InterPro" id="IPR000719">
    <property type="entry name" value="Prot_kinase_dom"/>
</dbReference>
<dbReference type="PROSITE" id="PS50011">
    <property type="entry name" value="PROTEIN_KINASE_DOM"/>
    <property type="match status" value="1"/>
</dbReference>
<dbReference type="Proteomes" id="UP000825935">
    <property type="component" value="Chromosome 25"/>
</dbReference>
<dbReference type="EMBL" id="CM035430">
    <property type="protein sequence ID" value="KAH7298049.1"/>
    <property type="molecule type" value="Genomic_DNA"/>
</dbReference>
<accession>A0A8T2RNN9</accession>
<evidence type="ECO:0000259" key="2">
    <source>
        <dbReference type="PROSITE" id="PS50011"/>
    </source>
</evidence>
<dbReference type="EMBL" id="CM035430">
    <property type="protein sequence ID" value="KAH7298053.1"/>
    <property type="molecule type" value="Genomic_DNA"/>
</dbReference>
<evidence type="ECO:0000256" key="1">
    <source>
        <dbReference type="ARBA" id="ARBA00009670"/>
    </source>
</evidence>
<proteinExistence type="inferred from homology"/>
<organism evidence="3 4">
    <name type="scientific">Ceratopteris richardii</name>
    <name type="common">Triangle waterfern</name>
    <dbReference type="NCBI Taxonomy" id="49495"/>
    <lineage>
        <taxon>Eukaryota</taxon>
        <taxon>Viridiplantae</taxon>
        <taxon>Streptophyta</taxon>
        <taxon>Embryophyta</taxon>
        <taxon>Tracheophyta</taxon>
        <taxon>Polypodiopsida</taxon>
        <taxon>Polypodiidae</taxon>
        <taxon>Polypodiales</taxon>
        <taxon>Pteridineae</taxon>
        <taxon>Pteridaceae</taxon>
        <taxon>Parkerioideae</taxon>
        <taxon>Ceratopteris</taxon>
    </lineage>
</organism>
<dbReference type="EMBL" id="CM035430">
    <property type="protein sequence ID" value="KAH7298057.1"/>
    <property type="molecule type" value="Genomic_DNA"/>
</dbReference>
<dbReference type="GO" id="GO:0005524">
    <property type="term" value="F:ATP binding"/>
    <property type="evidence" value="ECO:0007669"/>
    <property type="project" value="InterPro"/>
</dbReference>
<dbReference type="EMBL" id="CM035430">
    <property type="protein sequence ID" value="KAH7298055.1"/>
    <property type="molecule type" value="Genomic_DNA"/>
</dbReference>
<dbReference type="PANTHER" id="PTHR10566:SF123">
    <property type="entry name" value="PROTEIN KINASE SUPERFAMILY PROTEIN"/>
    <property type="match status" value="1"/>
</dbReference>
<dbReference type="OrthoDB" id="427480at2759"/>
<dbReference type="EMBL" id="CM035430">
    <property type="protein sequence ID" value="KAH7298048.1"/>
    <property type="molecule type" value="Genomic_DNA"/>
</dbReference>
<dbReference type="EMBL" id="CM035430">
    <property type="protein sequence ID" value="KAH7298050.1"/>
    <property type="molecule type" value="Genomic_DNA"/>
</dbReference>
<evidence type="ECO:0000313" key="3">
    <source>
        <dbReference type="EMBL" id="KAH7298052.1"/>
    </source>
</evidence>
<dbReference type="Pfam" id="PF03109">
    <property type="entry name" value="ABC1"/>
    <property type="match status" value="1"/>
</dbReference>
<dbReference type="InterPro" id="IPR050154">
    <property type="entry name" value="UbiB_kinase"/>
</dbReference>
<dbReference type="EMBL" id="CM035430">
    <property type="protein sequence ID" value="KAH7298045.1"/>
    <property type="molecule type" value="Genomic_DNA"/>
</dbReference>
<comment type="similarity">
    <text evidence="1">Belongs to the protein kinase superfamily. ADCK protein kinase family.</text>
</comment>
<gene>
    <name evidence="3" type="ORF">KP509_25G025000</name>
</gene>
<dbReference type="CDD" id="cd05121">
    <property type="entry name" value="ABC1_ADCK3-like"/>
    <property type="match status" value="1"/>
</dbReference>
<dbReference type="InterPro" id="IPR011009">
    <property type="entry name" value="Kinase-like_dom_sf"/>
</dbReference>
<dbReference type="SUPFAM" id="SSF56112">
    <property type="entry name" value="Protein kinase-like (PK-like)"/>
    <property type="match status" value="1"/>
</dbReference>
<keyword evidence="4" id="KW-1185">Reference proteome</keyword>
<reference evidence="3" key="1">
    <citation type="submission" date="2021-08" db="EMBL/GenBank/DDBJ databases">
        <title>WGS assembly of Ceratopteris richardii.</title>
        <authorList>
            <person name="Marchant D.B."/>
            <person name="Chen G."/>
            <person name="Jenkins J."/>
            <person name="Shu S."/>
            <person name="Leebens-Mack J."/>
            <person name="Grimwood J."/>
            <person name="Schmutz J."/>
            <person name="Soltis P."/>
            <person name="Soltis D."/>
            <person name="Chen Z.-H."/>
        </authorList>
    </citation>
    <scope>NUCLEOTIDE SEQUENCE</scope>
    <source>
        <strain evidence="3">Whitten #5841</strain>
        <tissue evidence="3">Leaf</tissue>
    </source>
</reference>
<sequence>MELSSLYKVSPIPCSPWQGIAFRHLKSESTRKLALTKVTNRLIYRGTSLPNRRFWNENKGAHILRCEAAQADTSTLSTEICSEEDIRELKLANEVDEPFNYVGNKFTEDSILSVEASPDFKAISETEPREDNKINCLDLIVEDQVAGFSSSTYGHIEEEKQKGTFWHIVENDLAFMKNGWNSLKKEGLPSLSKTALKLGTLTLWEDHSLVEVTDTQLPQPYSPGLSGLKLAAADALAIKAYFQMALNWTRALNIPLNSSYDPGFIAAYFSRRPHVLLFRVFQILAVFGSAYLHLEFEKLLNTSEWTESNTQKRGAELIKDALISLGPVSIKVGQSLSTRPDLIGMVPAKIFAEMQDNLPPFSTDEAVSVIEEELGAPINMLFSELSEMPVAAASFGQVYKGRTVEGQEVAVKVQRPNVLMSVALDVYILRIGLDVVRKVAKRRSDLKLYADELGQGFFGELDYLQEADNALEFKEAHSKLSFIEVPEVLRQLSTRRVLTMEWINGDRPIDLVQFTELPNPQGNPELSSRQFRTKQRLLTMVNKGVEASLVQLFDSGILHADPHPGNMLYTEDGKMV</sequence>
<dbReference type="EMBL" id="CM035430">
    <property type="protein sequence ID" value="KAH7298046.1"/>
    <property type="molecule type" value="Genomic_DNA"/>
</dbReference>